<feature type="domain" description="Myb-like" evidence="3">
    <location>
        <begin position="487"/>
        <end position="537"/>
    </location>
</feature>
<keyword evidence="5" id="KW-1185">Reference proteome</keyword>
<feature type="compositionally biased region" description="Basic residues" evidence="2">
    <location>
        <begin position="348"/>
        <end position="357"/>
    </location>
</feature>
<evidence type="ECO:0000256" key="2">
    <source>
        <dbReference type="SAM" id="MobiDB-lite"/>
    </source>
</evidence>
<accession>A0AAD5DWQ3</accession>
<dbReference type="Pfam" id="PF07529">
    <property type="entry name" value="HSA"/>
    <property type="match status" value="1"/>
</dbReference>
<dbReference type="PANTHER" id="PTHR46774:SF3">
    <property type="entry name" value="CHROMATIN MODIFICATION-RELATED PROTEIN EAF1 A-RELATED"/>
    <property type="match status" value="1"/>
</dbReference>
<dbReference type="AlphaFoldDB" id="A0AAD5DWQ3"/>
<feature type="compositionally biased region" description="Low complexity" evidence="2">
    <location>
        <begin position="38"/>
        <end position="53"/>
    </location>
</feature>
<feature type="compositionally biased region" description="Basic and acidic residues" evidence="2">
    <location>
        <begin position="90"/>
        <end position="99"/>
    </location>
</feature>
<dbReference type="GO" id="GO:0006325">
    <property type="term" value="P:chromatin organization"/>
    <property type="evidence" value="ECO:0007669"/>
    <property type="project" value="UniProtKB-KW"/>
</dbReference>
<dbReference type="GO" id="GO:0035267">
    <property type="term" value="C:NuA4 histone acetyltransferase complex"/>
    <property type="evidence" value="ECO:0007669"/>
    <property type="project" value="InterPro"/>
</dbReference>
<feature type="compositionally biased region" description="Low complexity" evidence="2">
    <location>
        <begin position="68"/>
        <end position="89"/>
    </location>
</feature>
<evidence type="ECO:0000259" key="3">
    <source>
        <dbReference type="PROSITE" id="PS50090"/>
    </source>
</evidence>
<comment type="caution">
    <text evidence="4">The sequence shown here is derived from an EMBL/GenBank/DDBJ whole genome shotgun (WGS) entry which is preliminary data.</text>
</comment>
<dbReference type="PANTHER" id="PTHR46774">
    <property type="entry name" value="CHROMATIN MODIFICATION-RELATED PROTEIN EAF1 A-RELATED"/>
    <property type="match status" value="1"/>
</dbReference>
<dbReference type="PROSITE" id="PS50090">
    <property type="entry name" value="MYB_LIKE"/>
    <property type="match status" value="1"/>
</dbReference>
<gene>
    <name evidence="4" type="ORF">COHA_002562</name>
</gene>
<evidence type="ECO:0000313" key="4">
    <source>
        <dbReference type="EMBL" id="KAI7843661.1"/>
    </source>
</evidence>
<feature type="region of interest" description="Disordered" evidence="2">
    <location>
        <begin position="426"/>
        <end position="477"/>
    </location>
</feature>
<evidence type="ECO:0000313" key="5">
    <source>
        <dbReference type="Proteomes" id="UP001205105"/>
    </source>
</evidence>
<dbReference type="InterPro" id="IPR014012">
    <property type="entry name" value="HSA_dom"/>
</dbReference>
<feature type="compositionally biased region" description="Gly residues" evidence="2">
    <location>
        <begin position="452"/>
        <end position="464"/>
    </location>
</feature>
<dbReference type="InterPro" id="IPR001005">
    <property type="entry name" value="SANT/Myb"/>
</dbReference>
<proteinExistence type="predicted"/>
<sequence>MTTQAAVAAQPAANGSAAGTSAAAVKEEASPAPSDVKAAAAAAAAGAGAADGAWRSGSPAVAAPSGDASARATPDTAAAAGAAGAADAAPSKEDEEQRKLEDEILAEGQAIAGVRALLAKAFSRPAEEPAVPLGHWGFLLREMQWLANDMAQERLWKQAAAMAIAYEVARMRGKFKLKPPPEGQRRYHDELAALRAAAAKEAGAEKAGGRRSASKAAAADASAAAALKLDPADDPIWRDIEEYSKELELPATPPTDDLGKALALTWQHDAEFQAALEAQLMRSDVERMMKEEMAAREYRFEYEAALASHHMAVQEQNRRAMRLDADMADAEGLLPMDEDEADDEVGGKKAKARKRARSGYLLDDLASVGAPPDETDSVPKGGPKGPGRQFIEDTYLQRKRRRERYKDVDVDYDVGMETAGRYGTRGNRQMATRAGASRAQDPNKRKQQLGGEAYGGVGGGGGQGAMARHGAVRPTHPQAAVPGPVIWSKPEDDLLLAITHEFGVNWTMVSEVLSLSLSMQGIFRPPHLCKQRFRQITTPLLQQQAQQQAPPGTEVPPVDYSEDKALMALYMAMSKQQARELIVMSLPVHDDVMMRMLEALVQVGATAKQRRQLVRKEVHLERGNRGIRLQRLVTRA</sequence>
<evidence type="ECO:0000256" key="1">
    <source>
        <dbReference type="ARBA" id="ARBA00022853"/>
    </source>
</evidence>
<protein>
    <recommendedName>
        <fullName evidence="3">Myb-like domain-containing protein</fullName>
    </recommendedName>
</protein>
<dbReference type="Proteomes" id="UP001205105">
    <property type="component" value="Unassembled WGS sequence"/>
</dbReference>
<feature type="region of interest" description="Disordered" evidence="2">
    <location>
        <begin position="333"/>
        <end position="398"/>
    </location>
</feature>
<name>A0AAD5DWQ3_9CHLO</name>
<keyword evidence="1" id="KW-0156">Chromatin regulator</keyword>
<reference evidence="4" key="1">
    <citation type="submission" date="2020-11" db="EMBL/GenBank/DDBJ databases">
        <title>Chlorella ohadii genome sequencing and assembly.</title>
        <authorList>
            <person name="Murik O."/>
            <person name="Treves H."/>
            <person name="Kedem I."/>
            <person name="Shotland Y."/>
            <person name="Kaplan A."/>
        </authorList>
    </citation>
    <scope>NUCLEOTIDE SEQUENCE</scope>
    <source>
        <strain evidence="4">1</strain>
    </source>
</reference>
<dbReference type="EMBL" id="JADXDR010000036">
    <property type="protein sequence ID" value="KAI7843661.1"/>
    <property type="molecule type" value="Genomic_DNA"/>
</dbReference>
<feature type="compositionally biased region" description="Low complexity" evidence="2">
    <location>
        <begin position="1"/>
        <end position="24"/>
    </location>
</feature>
<dbReference type="InterPro" id="IPR044798">
    <property type="entry name" value="EAF1A/B"/>
</dbReference>
<organism evidence="4 5">
    <name type="scientific">Chlorella ohadii</name>
    <dbReference type="NCBI Taxonomy" id="2649997"/>
    <lineage>
        <taxon>Eukaryota</taxon>
        <taxon>Viridiplantae</taxon>
        <taxon>Chlorophyta</taxon>
        <taxon>core chlorophytes</taxon>
        <taxon>Trebouxiophyceae</taxon>
        <taxon>Chlorellales</taxon>
        <taxon>Chlorellaceae</taxon>
        <taxon>Chlorella clade</taxon>
        <taxon>Chlorella</taxon>
    </lineage>
</organism>
<feature type="region of interest" description="Disordered" evidence="2">
    <location>
        <begin position="1"/>
        <end position="99"/>
    </location>
</feature>